<dbReference type="InterPro" id="IPR037167">
    <property type="entry name" value="Peptidase_S11_C_sf"/>
</dbReference>
<name>A0A3B0U0J0_9ZZZZ</name>
<dbReference type="Pfam" id="PF00768">
    <property type="entry name" value="Peptidase_S11"/>
    <property type="match status" value="1"/>
</dbReference>
<keyword evidence="10" id="KW-0573">Peptidoglycan synthesis</keyword>
<keyword evidence="6" id="KW-0645">Protease</keyword>
<dbReference type="InterPro" id="IPR012907">
    <property type="entry name" value="Peptidase_S11_C"/>
</dbReference>
<evidence type="ECO:0000313" key="14">
    <source>
        <dbReference type="EMBL" id="VAW14314.1"/>
    </source>
</evidence>
<dbReference type="EMBL" id="UOEQ01000032">
    <property type="protein sequence ID" value="VAW14314.1"/>
    <property type="molecule type" value="Genomic_DNA"/>
</dbReference>
<keyword evidence="7" id="KW-0732">Signal</keyword>
<organism evidence="14">
    <name type="scientific">hydrothermal vent metagenome</name>
    <dbReference type="NCBI Taxonomy" id="652676"/>
    <lineage>
        <taxon>unclassified sequences</taxon>
        <taxon>metagenomes</taxon>
        <taxon>ecological metagenomes</taxon>
    </lineage>
</organism>
<dbReference type="GO" id="GO:0009002">
    <property type="term" value="F:serine-type D-Ala-D-Ala carboxypeptidase activity"/>
    <property type="evidence" value="ECO:0007669"/>
    <property type="project" value="UniProtKB-EC"/>
</dbReference>
<evidence type="ECO:0000256" key="3">
    <source>
        <dbReference type="ARBA" id="ARBA00007164"/>
    </source>
</evidence>
<proteinExistence type="inferred from homology"/>
<keyword evidence="8 14" id="KW-0378">Hydrolase</keyword>
<evidence type="ECO:0000256" key="11">
    <source>
        <dbReference type="ARBA" id="ARBA00023316"/>
    </source>
</evidence>
<evidence type="ECO:0000256" key="5">
    <source>
        <dbReference type="ARBA" id="ARBA00022645"/>
    </source>
</evidence>
<comment type="catalytic activity">
    <reaction evidence="12">
        <text>Preferential cleavage: (Ac)2-L-Lys-D-Ala-|-D-Ala. Also transpeptidation of peptidyl-alanyl moieties that are N-acyl substituents of D-alanine.</text>
        <dbReference type="EC" id="3.4.16.4"/>
    </reaction>
</comment>
<reference evidence="14" key="1">
    <citation type="submission" date="2018-06" db="EMBL/GenBank/DDBJ databases">
        <authorList>
            <person name="Zhirakovskaya E."/>
        </authorList>
    </citation>
    <scope>NUCLEOTIDE SEQUENCE</scope>
</reference>
<evidence type="ECO:0000256" key="10">
    <source>
        <dbReference type="ARBA" id="ARBA00022984"/>
    </source>
</evidence>
<dbReference type="InterPro" id="IPR012338">
    <property type="entry name" value="Beta-lactam/transpept-like"/>
</dbReference>
<keyword evidence="11" id="KW-0961">Cell wall biogenesis/degradation</keyword>
<dbReference type="UniPathway" id="UPA00219"/>
<dbReference type="SMART" id="SM00936">
    <property type="entry name" value="PBP5_C"/>
    <property type="match status" value="1"/>
</dbReference>
<evidence type="ECO:0000256" key="7">
    <source>
        <dbReference type="ARBA" id="ARBA00022729"/>
    </source>
</evidence>
<dbReference type="GO" id="GO:0009252">
    <property type="term" value="P:peptidoglycan biosynthetic process"/>
    <property type="evidence" value="ECO:0007669"/>
    <property type="project" value="UniProtKB-UniPathway"/>
</dbReference>
<sequence length="395" mass="43216">MNRIFIGFKAANLAKTAIIAIGVWFLVFGTVAQAQLEFTTKAKFAILMDYESGTVLFQKNADQSMEPASMAKLMTLAVVFRQLQSGRFTMEDEFFISETAWREGGAGSGGSTMFAVLNSKISIENLIRSVIIQSGNDASIALAEGMAGSEDTFARIMNEVASDIGLTGSNFTNATGLPDPQMYTTARDLAQLSRYLIREYPQYYSMFSEPSFEWNGINQRNRNTLLNDGIGVDGLKTGHTESAGFGIAISTNEGGRRLVAVLHGFETERDRAEEARKLIVWGSRAFEQVPAFANREAVGYANVYGGEKPNVALIAEGKLSLYLPIGGRRCLSANIVYQAPILPPVVEGDKLAELRVYCDDQLIQIAPLYAAEDVKAGSIYRRSFDALKELALGWI</sequence>
<evidence type="ECO:0000256" key="8">
    <source>
        <dbReference type="ARBA" id="ARBA00022801"/>
    </source>
</evidence>
<evidence type="ECO:0000259" key="13">
    <source>
        <dbReference type="SMART" id="SM00936"/>
    </source>
</evidence>
<dbReference type="InterPro" id="IPR015956">
    <property type="entry name" value="Peniciliin-bd_prot_C_sf"/>
</dbReference>
<feature type="domain" description="Peptidase S11 D-Ala-D-Ala carboxypeptidase A C-terminal" evidence="13">
    <location>
        <begin position="286"/>
        <end position="376"/>
    </location>
</feature>
<dbReference type="PANTHER" id="PTHR21581">
    <property type="entry name" value="D-ALANYL-D-ALANINE CARBOXYPEPTIDASE"/>
    <property type="match status" value="1"/>
</dbReference>
<dbReference type="SUPFAM" id="SSF56601">
    <property type="entry name" value="beta-lactamase/transpeptidase-like"/>
    <property type="match status" value="1"/>
</dbReference>
<dbReference type="EC" id="3.4.16.4" evidence="4"/>
<gene>
    <name evidence="14" type="ORF">MNBD_ALPHA11-1195</name>
</gene>
<dbReference type="GO" id="GO:0008360">
    <property type="term" value="P:regulation of cell shape"/>
    <property type="evidence" value="ECO:0007669"/>
    <property type="project" value="UniProtKB-KW"/>
</dbReference>
<evidence type="ECO:0000256" key="12">
    <source>
        <dbReference type="ARBA" id="ARBA00034000"/>
    </source>
</evidence>
<dbReference type="SUPFAM" id="SSF69189">
    <property type="entry name" value="Penicillin-binding protein associated domain"/>
    <property type="match status" value="1"/>
</dbReference>
<dbReference type="PANTHER" id="PTHR21581:SF6">
    <property type="entry name" value="TRAFFICKING PROTEIN PARTICLE COMPLEX SUBUNIT 12"/>
    <property type="match status" value="1"/>
</dbReference>
<comment type="pathway">
    <text evidence="2">Cell wall biogenesis; peptidoglycan biosynthesis.</text>
</comment>
<dbReference type="PRINTS" id="PR00725">
    <property type="entry name" value="DADACBPTASE1"/>
</dbReference>
<evidence type="ECO:0000256" key="9">
    <source>
        <dbReference type="ARBA" id="ARBA00022960"/>
    </source>
</evidence>
<dbReference type="InterPro" id="IPR001967">
    <property type="entry name" value="Peptidase_S11_N"/>
</dbReference>
<comment type="function">
    <text evidence="1">Removes C-terminal D-alanyl residues from sugar-peptide cell wall precursors.</text>
</comment>
<protein>
    <recommendedName>
        <fullName evidence="4">serine-type D-Ala-D-Ala carboxypeptidase</fullName>
        <ecNumber evidence="4">3.4.16.4</ecNumber>
    </recommendedName>
</protein>
<comment type="similarity">
    <text evidence="3">Belongs to the peptidase S11 family.</text>
</comment>
<dbReference type="GO" id="GO:0006508">
    <property type="term" value="P:proteolysis"/>
    <property type="evidence" value="ECO:0007669"/>
    <property type="project" value="UniProtKB-KW"/>
</dbReference>
<evidence type="ECO:0000256" key="6">
    <source>
        <dbReference type="ARBA" id="ARBA00022670"/>
    </source>
</evidence>
<accession>A0A3B0U0J0</accession>
<keyword evidence="5 14" id="KW-0121">Carboxypeptidase</keyword>
<dbReference type="Pfam" id="PF07943">
    <property type="entry name" value="PBP5_C"/>
    <property type="match status" value="1"/>
</dbReference>
<dbReference type="InterPro" id="IPR018044">
    <property type="entry name" value="Peptidase_S11"/>
</dbReference>
<dbReference type="Gene3D" id="2.60.410.10">
    <property type="entry name" value="D-Ala-D-Ala carboxypeptidase, C-terminal domain"/>
    <property type="match status" value="1"/>
</dbReference>
<evidence type="ECO:0000256" key="4">
    <source>
        <dbReference type="ARBA" id="ARBA00012448"/>
    </source>
</evidence>
<dbReference type="AlphaFoldDB" id="A0A3B0U0J0"/>
<evidence type="ECO:0000256" key="2">
    <source>
        <dbReference type="ARBA" id="ARBA00004752"/>
    </source>
</evidence>
<dbReference type="Gene3D" id="3.40.710.10">
    <property type="entry name" value="DD-peptidase/beta-lactamase superfamily"/>
    <property type="match status" value="1"/>
</dbReference>
<dbReference type="GO" id="GO:0071555">
    <property type="term" value="P:cell wall organization"/>
    <property type="evidence" value="ECO:0007669"/>
    <property type="project" value="UniProtKB-KW"/>
</dbReference>
<evidence type="ECO:0000256" key="1">
    <source>
        <dbReference type="ARBA" id="ARBA00003217"/>
    </source>
</evidence>
<keyword evidence="9" id="KW-0133">Cell shape</keyword>